<dbReference type="Pfam" id="PF09379">
    <property type="entry name" value="FERM_N"/>
    <property type="match status" value="1"/>
</dbReference>
<proteinExistence type="predicted"/>
<dbReference type="AlphaFoldDB" id="A0A3B3UK10"/>
<dbReference type="SUPFAM" id="SSF47031">
    <property type="entry name" value="Second domain of FERM"/>
    <property type="match status" value="1"/>
</dbReference>
<dbReference type="Pfam" id="PF00373">
    <property type="entry name" value="FERM_M"/>
    <property type="match status" value="1"/>
</dbReference>
<dbReference type="STRING" id="48699.ENSPLAP00000013002"/>
<reference evidence="2" key="2">
    <citation type="submission" date="2025-09" db="UniProtKB">
        <authorList>
            <consortium name="Ensembl"/>
        </authorList>
    </citation>
    <scope>IDENTIFICATION</scope>
</reference>
<dbReference type="Ensembl" id="ENSPLAT00000020866.1">
    <property type="protein sequence ID" value="ENSPLAP00000013002.1"/>
    <property type="gene ID" value="ENSPLAG00000016447.1"/>
</dbReference>
<dbReference type="InterPro" id="IPR035963">
    <property type="entry name" value="FERM_2"/>
</dbReference>
<dbReference type="InterPro" id="IPR019749">
    <property type="entry name" value="Band_41_domain"/>
</dbReference>
<sequence>VTMRTKQTRQVCVLLPNKQHLDFSVRMRARGQEVMKTVLRSLGVGDLQVFALALLRDNEYLFLDLEQKLRKYFGKTWSRNSLKVSFSLVKFYLENGLLILSSKVQQLYYWELRQKVLQSQSHQQEALLFQLAASALQAEVGDLERREGAEDEGGDEKKERMQYFLPEDYFPPWLINHRGRNFLLQHSPVLHGELRGTPRSWAILQFIKEASSLQDAALTFYRMKQGKKELRSSILLGVALDGVYIYQVGRLLSLHTFIMSMKVILTNSGSRFEIAAVDSKLVYYTHSAFHSKHILKHLSDSHRFYMSSKDAASYIQQLEDMQGQQIYFQFKLSPKLFSFVLTLMAEVESEEAFVDDPAEVAWLAEFLYGVSVDGPLQLPYSTWAGVCYNQQQRNYLPRVCVMLFCASCNWKLSLLISCDHGNETGEQNSVVSLRMIYVIYVGPALNASLFSSGVQVWCKRVGEASHSFDSQ</sequence>
<reference evidence="2" key="1">
    <citation type="submission" date="2025-08" db="UniProtKB">
        <authorList>
            <consortium name="Ensembl"/>
        </authorList>
    </citation>
    <scope>IDENTIFICATION</scope>
</reference>
<dbReference type="SUPFAM" id="SSF50729">
    <property type="entry name" value="PH domain-like"/>
    <property type="match status" value="1"/>
</dbReference>
<evidence type="ECO:0000313" key="2">
    <source>
        <dbReference type="Ensembl" id="ENSPLAP00000013002.1"/>
    </source>
</evidence>
<accession>A0A3B3UK10</accession>
<keyword evidence="3" id="KW-1185">Reference proteome</keyword>
<dbReference type="GeneTree" id="ENSGT00940000162787"/>
<feature type="domain" description="FERM" evidence="1">
    <location>
        <begin position="9"/>
        <end position="309"/>
    </location>
</feature>
<dbReference type="SMART" id="SM00295">
    <property type="entry name" value="B41"/>
    <property type="match status" value="1"/>
</dbReference>
<dbReference type="PANTHER" id="PTHR13429">
    <property type="entry name" value="FERM DOMAIN (PROTEIN4.1-EZRIN-RADIXIN-MOESIN) FAMILY"/>
    <property type="match status" value="1"/>
</dbReference>
<dbReference type="InterPro" id="IPR029071">
    <property type="entry name" value="Ubiquitin-like_domsf"/>
</dbReference>
<dbReference type="Proteomes" id="UP000261500">
    <property type="component" value="Unplaced"/>
</dbReference>
<dbReference type="GO" id="GO:0098592">
    <property type="term" value="C:cytoplasmic side of apical plasma membrane"/>
    <property type="evidence" value="ECO:0007669"/>
    <property type="project" value="TreeGrafter"/>
</dbReference>
<evidence type="ECO:0000259" key="1">
    <source>
        <dbReference type="PROSITE" id="PS50057"/>
    </source>
</evidence>
<dbReference type="PANTHER" id="PTHR13429:SF7">
    <property type="entry name" value="FERM DOMAIN-CONTAINING PROTEIN 1"/>
    <property type="match status" value="1"/>
</dbReference>
<organism evidence="2 3">
    <name type="scientific">Poecilia latipinna</name>
    <name type="common">sailfin molly</name>
    <dbReference type="NCBI Taxonomy" id="48699"/>
    <lineage>
        <taxon>Eukaryota</taxon>
        <taxon>Metazoa</taxon>
        <taxon>Chordata</taxon>
        <taxon>Craniata</taxon>
        <taxon>Vertebrata</taxon>
        <taxon>Euteleostomi</taxon>
        <taxon>Actinopterygii</taxon>
        <taxon>Neopterygii</taxon>
        <taxon>Teleostei</taxon>
        <taxon>Neoteleostei</taxon>
        <taxon>Acanthomorphata</taxon>
        <taxon>Ovalentaria</taxon>
        <taxon>Atherinomorphae</taxon>
        <taxon>Cyprinodontiformes</taxon>
        <taxon>Poeciliidae</taxon>
        <taxon>Poeciliinae</taxon>
        <taxon>Poecilia</taxon>
    </lineage>
</organism>
<evidence type="ECO:0000313" key="3">
    <source>
        <dbReference type="Proteomes" id="UP000261500"/>
    </source>
</evidence>
<dbReference type="SMART" id="SM01196">
    <property type="entry name" value="FERM_C"/>
    <property type="match status" value="1"/>
</dbReference>
<dbReference type="InterPro" id="IPR014352">
    <property type="entry name" value="FERM/acyl-CoA-bd_prot_sf"/>
</dbReference>
<dbReference type="Pfam" id="PF09380">
    <property type="entry name" value="FERM_C"/>
    <property type="match status" value="1"/>
</dbReference>
<dbReference type="InterPro" id="IPR011993">
    <property type="entry name" value="PH-like_dom_sf"/>
</dbReference>
<dbReference type="Gene3D" id="1.20.80.10">
    <property type="match status" value="1"/>
</dbReference>
<protein>
    <submittedName>
        <fullName evidence="2">FERM domain-containing protein 6-like</fullName>
    </submittedName>
</protein>
<dbReference type="Gene3D" id="3.10.20.90">
    <property type="entry name" value="Phosphatidylinositol 3-kinase Catalytic Subunit, Chain A, domain 1"/>
    <property type="match status" value="1"/>
</dbReference>
<dbReference type="InterPro" id="IPR018979">
    <property type="entry name" value="FERM_N"/>
</dbReference>
<dbReference type="CDD" id="cd14473">
    <property type="entry name" value="FERM_B-lobe"/>
    <property type="match status" value="1"/>
</dbReference>
<dbReference type="InterPro" id="IPR018980">
    <property type="entry name" value="FERM_PH-like_C"/>
</dbReference>
<dbReference type="InterPro" id="IPR000299">
    <property type="entry name" value="FERM_domain"/>
</dbReference>
<dbReference type="InterPro" id="IPR047145">
    <property type="entry name" value="FRMD6-like"/>
</dbReference>
<dbReference type="SUPFAM" id="SSF54236">
    <property type="entry name" value="Ubiquitin-like"/>
    <property type="match status" value="1"/>
</dbReference>
<dbReference type="GO" id="GO:0035332">
    <property type="term" value="P:positive regulation of hippo signaling"/>
    <property type="evidence" value="ECO:0007669"/>
    <property type="project" value="TreeGrafter"/>
</dbReference>
<dbReference type="PROSITE" id="PS50057">
    <property type="entry name" value="FERM_3"/>
    <property type="match status" value="1"/>
</dbReference>
<dbReference type="InterPro" id="IPR019748">
    <property type="entry name" value="FERM_central"/>
</dbReference>
<dbReference type="Gene3D" id="2.30.29.30">
    <property type="entry name" value="Pleckstrin-homology domain (PH domain)/Phosphotyrosine-binding domain (PTB)"/>
    <property type="match status" value="1"/>
</dbReference>
<name>A0A3B3UK10_9TELE</name>